<evidence type="ECO:0008006" key="4">
    <source>
        <dbReference type="Google" id="ProtNLM"/>
    </source>
</evidence>
<accession>A0A934RVW0</accession>
<proteinExistence type="predicted"/>
<evidence type="ECO:0000313" key="2">
    <source>
        <dbReference type="EMBL" id="MBK1875761.1"/>
    </source>
</evidence>
<keyword evidence="3" id="KW-1185">Reference proteome</keyword>
<feature type="chain" id="PRO_5036883216" description="Lipocalin-like domain-containing protein" evidence="1">
    <location>
        <begin position="28"/>
        <end position="145"/>
    </location>
</feature>
<dbReference type="AlphaFoldDB" id="A0A934RVW0"/>
<organism evidence="2 3">
    <name type="scientific">Pelagicoccus mobilis</name>
    <dbReference type="NCBI Taxonomy" id="415221"/>
    <lineage>
        <taxon>Bacteria</taxon>
        <taxon>Pseudomonadati</taxon>
        <taxon>Verrucomicrobiota</taxon>
        <taxon>Opitutia</taxon>
        <taxon>Puniceicoccales</taxon>
        <taxon>Pelagicoccaceae</taxon>
        <taxon>Pelagicoccus</taxon>
    </lineage>
</organism>
<protein>
    <recommendedName>
        <fullName evidence="4">Lipocalin-like domain-containing protein</fullName>
    </recommendedName>
</protein>
<evidence type="ECO:0000313" key="3">
    <source>
        <dbReference type="Proteomes" id="UP000617628"/>
    </source>
</evidence>
<comment type="caution">
    <text evidence="2">The sequence shown here is derived from an EMBL/GenBank/DDBJ whole genome shotgun (WGS) entry which is preliminary data.</text>
</comment>
<feature type="signal peptide" evidence="1">
    <location>
        <begin position="1"/>
        <end position="27"/>
    </location>
</feature>
<keyword evidence="1" id="KW-0732">Signal</keyword>
<dbReference type="Proteomes" id="UP000617628">
    <property type="component" value="Unassembled WGS sequence"/>
</dbReference>
<sequence>MKNPTKSITLIWIVAFLLVGCSTTESPSNDAVNGPWHLAPDLDTKRGFTLHLGMDQSTIREHLGRPYTKRKKKNTNPLEEKWTYIRKTPRGLSVSGSYGNLKSTTVTQAYLTIIEVKLRFIDGKLVAVETSSLPADLGAGTPRQY</sequence>
<name>A0A934RVW0_9BACT</name>
<dbReference type="PROSITE" id="PS51257">
    <property type="entry name" value="PROKAR_LIPOPROTEIN"/>
    <property type="match status" value="1"/>
</dbReference>
<dbReference type="EMBL" id="JAENIL010000004">
    <property type="protein sequence ID" value="MBK1875761.1"/>
    <property type="molecule type" value="Genomic_DNA"/>
</dbReference>
<gene>
    <name evidence="2" type="ORF">JIN87_02715</name>
</gene>
<evidence type="ECO:0000256" key="1">
    <source>
        <dbReference type="SAM" id="SignalP"/>
    </source>
</evidence>
<reference evidence="2" key="1">
    <citation type="submission" date="2021-01" db="EMBL/GenBank/DDBJ databases">
        <title>Modified the classification status of verrucomicrobia.</title>
        <authorList>
            <person name="Feng X."/>
        </authorList>
    </citation>
    <scope>NUCLEOTIDE SEQUENCE</scope>
    <source>
        <strain evidence="2">KCTC 13126</strain>
    </source>
</reference>